<dbReference type="AlphaFoldDB" id="A0A6M3IRI8"/>
<protein>
    <submittedName>
        <fullName evidence="1">Uncharacterized protein</fullName>
    </submittedName>
</protein>
<gene>
    <name evidence="1" type="ORF">MM415B01227_0002</name>
</gene>
<organism evidence="1">
    <name type="scientific">viral metagenome</name>
    <dbReference type="NCBI Taxonomy" id="1070528"/>
    <lineage>
        <taxon>unclassified sequences</taxon>
        <taxon>metagenomes</taxon>
        <taxon>organismal metagenomes</taxon>
    </lineage>
</organism>
<name>A0A6M3IRI8_9ZZZZ</name>
<sequence length="60" mass="6948">MNKKYRISKTTALVTVRLPLAVNEILERRAKNHKGGVSGYARDRLTYDLTRKHHKRNGSK</sequence>
<accession>A0A6M3IRI8</accession>
<reference evidence="1" key="1">
    <citation type="submission" date="2020-03" db="EMBL/GenBank/DDBJ databases">
        <title>The deep terrestrial virosphere.</title>
        <authorList>
            <person name="Holmfeldt K."/>
            <person name="Nilsson E."/>
            <person name="Simone D."/>
            <person name="Lopez-Fernandez M."/>
            <person name="Wu X."/>
            <person name="de Brujin I."/>
            <person name="Lundin D."/>
            <person name="Andersson A."/>
            <person name="Bertilsson S."/>
            <person name="Dopson M."/>
        </authorList>
    </citation>
    <scope>NUCLEOTIDE SEQUENCE</scope>
    <source>
        <strain evidence="1">MM415B01227</strain>
    </source>
</reference>
<evidence type="ECO:0000313" key="1">
    <source>
        <dbReference type="EMBL" id="QJA59785.1"/>
    </source>
</evidence>
<proteinExistence type="predicted"/>
<dbReference type="EMBL" id="MT141385">
    <property type="protein sequence ID" value="QJA59785.1"/>
    <property type="molecule type" value="Genomic_DNA"/>
</dbReference>